<evidence type="ECO:0000256" key="9">
    <source>
        <dbReference type="ARBA" id="ARBA00023157"/>
    </source>
</evidence>
<evidence type="ECO:0000256" key="8">
    <source>
        <dbReference type="ARBA" id="ARBA00023002"/>
    </source>
</evidence>
<dbReference type="Gene3D" id="3.30.1620.10">
    <property type="entry name" value="b-12 dependent (class ii) ribonucleotide reductase, Chain A, Domain 2"/>
    <property type="match status" value="1"/>
</dbReference>
<dbReference type="Pfam" id="PF03477">
    <property type="entry name" value="ATP-cone"/>
    <property type="match status" value="1"/>
</dbReference>
<evidence type="ECO:0000256" key="1">
    <source>
        <dbReference type="ARBA" id="ARBA00001922"/>
    </source>
</evidence>
<dbReference type="InterPro" id="IPR005144">
    <property type="entry name" value="ATP-cone_dom"/>
</dbReference>
<dbReference type="SUPFAM" id="SSF51998">
    <property type="entry name" value="PFL-like glycyl radical enzymes"/>
    <property type="match status" value="1"/>
</dbReference>
<dbReference type="PROSITE" id="PS51161">
    <property type="entry name" value="ATP_CONE"/>
    <property type="match status" value="1"/>
</dbReference>
<sequence>MPKLSLPNSDLKIIIKRDGKSVPFDANKIKIAIGKAFAAVPNTFRSSKDDGTLKSIEQFFAKQVELGTQLTLERVLEEIKASEKPASVEHTQDLVEKNLMLLGYTDVAKAYILYRNDHAQRRKSKIVINPKIKELYDESLKYFDSIYEYIIFLRTYAKWLPDEGRRETWIETVDRTINFLKETTGGKITEDEYKTLRGMILRHEIMPSMRLLQTAGPACARENLCSFNCSYLGITKLKDFVDVFYLSMCGTGVGFSCEKQCIEQLPVIKTPQEYISEVTKIIKLSLDKNVNDSSSTLIIDYFGIDNIIDTHVVGDSKEGWCDALQLMLDTLYAGGDITRFDYSKIRSAGSRLVVMGGRSSGPAPLKEMLDYTREKILAKRGSKLSTLDVHDIICKIGKIVVMGSTRRTALISLSDLNDTDVRNCKKGQFWLTNGHRSMANNSAVYNTQPKDEELLAEWLSLIESRAGERGIFNRGGLATQMPERRVKFLGDRIKTMGTNPCLTADTIITTSEGKKMIKDLINKPFYAMFAGSKYRSEGFWSTGMQKVYKITLDNGKTIKATENHRFQHNYGDWVEVKDMVKGTRMNYIQDDLCYEYNFCRVLNNEYVGIEEVFDCTVEDVHCFVANGLLSHNCGEINLVGDGGLCNLSTIICRPHDDEKSLCNKIRYAAIIGSIQSCLTSFKYVSDSFRKNAEAERLLGVSITGQMDNYKVMSNPEILRRLRQVAIDTNIEYAKRLGINQSLAVTCCKPEGTTSEMCSSSSGVHCSIGKYYLRRVRVSSNDPLYRLLRDAGCKCEPEVGQTKENATTWVLTFPKKSKEGTVVEADVTALDMLKYALLVKKNYTEHNPSCTITVGDNEWIGVLNHIRENFKDIGGVSFLPKGDGHIYELAPFEVITKERYEEEIKRFNDLNIDLSKLVYYDNEEHVDNKRESGCAGGSCLLAL</sequence>
<accession>A0A3G5AGE6</accession>
<dbReference type="SMART" id="SM00306">
    <property type="entry name" value="HintN"/>
    <property type="match status" value="1"/>
</dbReference>
<name>A0A3G5AGE6_9VIRU</name>
<comment type="catalytic activity">
    <reaction evidence="12">
        <text>a 2'-deoxyribonucleoside 5'-triphosphate + [thioredoxin]-disulfide + H2O = a ribonucleoside 5'-triphosphate + [thioredoxin]-dithiol</text>
        <dbReference type="Rhea" id="RHEA:12701"/>
        <dbReference type="Rhea" id="RHEA-COMP:10698"/>
        <dbReference type="Rhea" id="RHEA-COMP:10700"/>
        <dbReference type="ChEBI" id="CHEBI:15377"/>
        <dbReference type="ChEBI" id="CHEBI:29950"/>
        <dbReference type="ChEBI" id="CHEBI:50058"/>
        <dbReference type="ChEBI" id="CHEBI:61557"/>
        <dbReference type="ChEBI" id="CHEBI:61560"/>
        <dbReference type="EC" id="1.17.4.2"/>
    </reaction>
</comment>
<dbReference type="GO" id="GO:0008998">
    <property type="term" value="F:ribonucleoside-triphosphate reductase (thioredoxin) activity"/>
    <property type="evidence" value="ECO:0007669"/>
    <property type="project" value="UniProtKB-EC"/>
</dbReference>
<organism evidence="15">
    <name type="scientific">Solumvirus sp</name>
    <dbReference type="NCBI Taxonomy" id="2487773"/>
    <lineage>
        <taxon>Viruses</taxon>
        <taxon>Pithoviruses</taxon>
    </lineage>
</organism>
<dbReference type="PROSITE" id="PS50817">
    <property type="entry name" value="INTEIN_N_TER"/>
    <property type="match status" value="1"/>
</dbReference>
<dbReference type="Gene3D" id="3.20.70.20">
    <property type="match status" value="2"/>
</dbReference>
<keyword evidence="6 13" id="KW-0547">Nucleotide-binding</keyword>
<dbReference type="SUPFAM" id="SSF51294">
    <property type="entry name" value="Hedgehog/intein (Hint) domain"/>
    <property type="match status" value="1"/>
</dbReference>
<evidence type="ECO:0000256" key="6">
    <source>
        <dbReference type="ARBA" id="ARBA00022741"/>
    </source>
</evidence>
<dbReference type="InterPro" id="IPR003587">
    <property type="entry name" value="Hint_dom_N"/>
</dbReference>
<dbReference type="InterPro" id="IPR036844">
    <property type="entry name" value="Hint_dom_sf"/>
</dbReference>
<evidence type="ECO:0000256" key="12">
    <source>
        <dbReference type="ARBA" id="ARBA00048987"/>
    </source>
</evidence>
<dbReference type="PANTHER" id="PTHR43371">
    <property type="entry name" value="VITAMIN B12-DEPENDENT RIBONUCLEOTIDE REDUCTASE"/>
    <property type="match status" value="1"/>
</dbReference>
<dbReference type="NCBIfam" id="TIGR01443">
    <property type="entry name" value="intein_Cterm"/>
    <property type="match status" value="1"/>
</dbReference>
<dbReference type="NCBIfam" id="TIGR01445">
    <property type="entry name" value="intein_Nterm"/>
    <property type="match status" value="1"/>
</dbReference>
<feature type="domain" description="ATP-cone" evidence="14">
    <location>
        <begin position="12"/>
        <end position="122"/>
    </location>
</feature>
<dbReference type="PROSITE" id="PS50818">
    <property type="entry name" value="INTEIN_C_TER"/>
    <property type="match status" value="1"/>
</dbReference>
<keyword evidence="4" id="KW-0846">Cobalamin</keyword>
<dbReference type="InterPro" id="IPR006141">
    <property type="entry name" value="Intein_N"/>
</dbReference>
<dbReference type="InterPro" id="IPR054158">
    <property type="entry name" value="RNR-II_ins_dom"/>
</dbReference>
<dbReference type="Pfam" id="PF21995">
    <property type="entry name" value="RNR-II_ins_dom"/>
    <property type="match status" value="1"/>
</dbReference>
<keyword evidence="5" id="KW-0235">DNA replication</keyword>
<comment type="similarity">
    <text evidence="2">Belongs to the class II ribonucleoside-triphosphate reductase family.</text>
</comment>
<dbReference type="Gene3D" id="2.170.16.10">
    <property type="entry name" value="Hedgehog/Intein (Hint) domain"/>
    <property type="match status" value="1"/>
</dbReference>
<dbReference type="CDD" id="cd00081">
    <property type="entry name" value="Hint"/>
    <property type="match status" value="1"/>
</dbReference>
<keyword evidence="7 13" id="KW-0067">ATP-binding</keyword>
<dbReference type="GO" id="GO:0004748">
    <property type="term" value="F:ribonucleoside-diphosphate reductase activity, thioredoxin disulfide as acceptor"/>
    <property type="evidence" value="ECO:0007669"/>
    <property type="project" value="TreeGrafter"/>
</dbReference>
<dbReference type="InterPro" id="IPR040763">
    <property type="entry name" value="RNR_alpha_hel"/>
</dbReference>
<dbReference type="InterPro" id="IPR030934">
    <property type="entry name" value="Intein_C"/>
</dbReference>
<evidence type="ECO:0000256" key="2">
    <source>
        <dbReference type="ARBA" id="ARBA00005654"/>
    </source>
</evidence>
<dbReference type="GO" id="GO:0031419">
    <property type="term" value="F:cobalamin binding"/>
    <property type="evidence" value="ECO:0007669"/>
    <property type="project" value="UniProtKB-KW"/>
</dbReference>
<proteinExistence type="inferred from homology"/>
<evidence type="ECO:0000259" key="14">
    <source>
        <dbReference type="PROSITE" id="PS51161"/>
    </source>
</evidence>
<dbReference type="Gene3D" id="3.90.1390.10">
    <property type="entry name" value="b-12 dependent (class ii) ribonucleotide reductase, chain A, domain 3"/>
    <property type="match status" value="1"/>
</dbReference>
<keyword evidence="11" id="KW-0170">Cobalt</keyword>
<keyword evidence="8" id="KW-0560">Oxidoreductase</keyword>
<evidence type="ECO:0000256" key="7">
    <source>
        <dbReference type="ARBA" id="ARBA00022840"/>
    </source>
</evidence>
<keyword evidence="9" id="KW-1015">Disulfide bond</keyword>
<protein>
    <recommendedName>
        <fullName evidence="3">ribonucleoside-triphosphate reductase (thioredoxin)</fullName>
        <ecNumber evidence="3">1.17.4.2</ecNumber>
    </recommendedName>
</protein>
<dbReference type="Pfam" id="PF17975">
    <property type="entry name" value="RNR_Alpha"/>
    <property type="match status" value="1"/>
</dbReference>
<dbReference type="EC" id="1.17.4.2" evidence="3"/>
<dbReference type="InterPro" id="IPR050862">
    <property type="entry name" value="RdRp_reductase_class-2"/>
</dbReference>
<evidence type="ECO:0000256" key="5">
    <source>
        <dbReference type="ARBA" id="ARBA00022705"/>
    </source>
</evidence>
<gene>
    <name evidence="15" type="ORF">Solumvirus2_64</name>
</gene>
<dbReference type="GO" id="GO:0016539">
    <property type="term" value="P:intein-mediated protein splicing"/>
    <property type="evidence" value="ECO:0007669"/>
    <property type="project" value="InterPro"/>
</dbReference>
<evidence type="ECO:0000256" key="3">
    <source>
        <dbReference type="ARBA" id="ARBA00012275"/>
    </source>
</evidence>
<dbReference type="GO" id="GO:0005524">
    <property type="term" value="F:ATP binding"/>
    <property type="evidence" value="ECO:0007669"/>
    <property type="project" value="UniProtKB-UniRule"/>
</dbReference>
<keyword evidence="10" id="KW-0676">Redox-active center</keyword>
<comment type="cofactor">
    <cofactor evidence="1">
        <name>adenosylcob(III)alamin</name>
        <dbReference type="ChEBI" id="CHEBI:18408"/>
    </cofactor>
</comment>
<reference evidence="15" key="1">
    <citation type="submission" date="2018-10" db="EMBL/GenBank/DDBJ databases">
        <title>Hidden diversity of soil giant viruses.</title>
        <authorList>
            <person name="Schulz F."/>
            <person name="Alteio L."/>
            <person name="Goudeau D."/>
            <person name="Ryan E.M."/>
            <person name="Malmstrom R.R."/>
            <person name="Blanchard J."/>
            <person name="Woyke T."/>
        </authorList>
    </citation>
    <scope>NUCLEOTIDE SEQUENCE</scope>
    <source>
        <strain evidence="15">SMV1</strain>
    </source>
</reference>
<evidence type="ECO:0000256" key="4">
    <source>
        <dbReference type="ARBA" id="ARBA00022628"/>
    </source>
</evidence>
<evidence type="ECO:0000256" key="10">
    <source>
        <dbReference type="ARBA" id="ARBA00023284"/>
    </source>
</evidence>
<evidence type="ECO:0000313" key="15">
    <source>
        <dbReference type="EMBL" id="AYV86257.1"/>
    </source>
</evidence>
<evidence type="ECO:0000256" key="11">
    <source>
        <dbReference type="ARBA" id="ARBA00023285"/>
    </source>
</evidence>
<dbReference type="PANTHER" id="PTHR43371:SF1">
    <property type="entry name" value="RIBONUCLEOSIDE-DIPHOSPHATE REDUCTASE"/>
    <property type="match status" value="1"/>
</dbReference>
<dbReference type="EMBL" id="MK072499">
    <property type="protein sequence ID" value="AYV86257.1"/>
    <property type="molecule type" value="Genomic_DNA"/>
</dbReference>
<evidence type="ECO:0000256" key="13">
    <source>
        <dbReference type="PROSITE-ProRule" id="PRU00492"/>
    </source>
</evidence>
<dbReference type="GO" id="GO:0006260">
    <property type="term" value="P:DNA replication"/>
    <property type="evidence" value="ECO:0007669"/>
    <property type="project" value="UniProtKB-KW"/>
</dbReference>